<evidence type="ECO:0000259" key="5">
    <source>
        <dbReference type="Pfam" id="PF01979"/>
    </source>
</evidence>
<reference evidence="6 7" key="1">
    <citation type="submission" date="2022-08" db="EMBL/GenBank/DDBJ databases">
        <title>Genome Sequence of the sulphate-reducing bacterium, Pseudodesulfovibrio sp. SYK.</title>
        <authorList>
            <person name="Kondo R."/>
            <person name="Kataoka T."/>
        </authorList>
    </citation>
    <scope>NUCLEOTIDE SEQUENCE [LARGE SCALE GENOMIC DNA]</scope>
    <source>
        <strain evidence="6 7">SYK</strain>
    </source>
</reference>
<evidence type="ECO:0000313" key="6">
    <source>
        <dbReference type="EMBL" id="BDQ36263.1"/>
    </source>
</evidence>
<dbReference type="InterPro" id="IPR006680">
    <property type="entry name" value="Amidohydro-rel"/>
</dbReference>
<feature type="binding site" evidence="4">
    <location>
        <position position="227"/>
    </location>
    <ligand>
        <name>Zn(2+)</name>
        <dbReference type="ChEBI" id="CHEBI:29105"/>
    </ligand>
</feature>
<dbReference type="SUPFAM" id="SSF51338">
    <property type="entry name" value="Composite domain of metallo-dependent hydrolases"/>
    <property type="match status" value="1"/>
</dbReference>
<dbReference type="EC" id="3.5.4.28" evidence="4"/>
<dbReference type="Gene3D" id="3.20.20.140">
    <property type="entry name" value="Metal-dependent hydrolases"/>
    <property type="match status" value="1"/>
</dbReference>
<comment type="catalytic activity">
    <reaction evidence="4">
        <text>S-methyl-5'-thioadenosine + H2O + H(+) = S-methyl-5'-thioinosine + NH4(+)</text>
        <dbReference type="Rhea" id="RHEA:25025"/>
        <dbReference type="ChEBI" id="CHEBI:15377"/>
        <dbReference type="ChEBI" id="CHEBI:15378"/>
        <dbReference type="ChEBI" id="CHEBI:17509"/>
        <dbReference type="ChEBI" id="CHEBI:28938"/>
        <dbReference type="ChEBI" id="CHEBI:48595"/>
        <dbReference type="EC" id="3.5.4.31"/>
    </reaction>
</comment>
<feature type="domain" description="Amidohydrolase-related" evidence="5">
    <location>
        <begin position="70"/>
        <end position="417"/>
    </location>
</feature>
<comment type="cofactor">
    <cofactor evidence="4">
        <name>Zn(2+)</name>
        <dbReference type="ChEBI" id="CHEBI:29105"/>
    </cofactor>
    <text evidence="4">Binds 1 zinc ion per subunit.</text>
</comment>
<dbReference type="Proteomes" id="UP001317742">
    <property type="component" value="Chromosome"/>
</dbReference>
<comment type="caution">
    <text evidence="4">Lacks conserved residue(s) required for the propagation of feature annotation.</text>
</comment>
<keyword evidence="2 4" id="KW-0378">Hydrolase</keyword>
<evidence type="ECO:0000256" key="2">
    <source>
        <dbReference type="ARBA" id="ARBA00022801"/>
    </source>
</evidence>
<organism evidence="6 7">
    <name type="scientific">Pseudodesulfovibrio nedwellii</name>
    <dbReference type="NCBI Taxonomy" id="2973072"/>
    <lineage>
        <taxon>Bacteria</taxon>
        <taxon>Pseudomonadati</taxon>
        <taxon>Thermodesulfobacteriota</taxon>
        <taxon>Desulfovibrionia</taxon>
        <taxon>Desulfovibrionales</taxon>
        <taxon>Desulfovibrionaceae</taxon>
    </lineage>
</organism>
<accession>A0ABM8AY56</accession>
<dbReference type="EMBL" id="AP026709">
    <property type="protein sequence ID" value="BDQ36263.1"/>
    <property type="molecule type" value="Genomic_DNA"/>
</dbReference>
<dbReference type="InterPro" id="IPR032466">
    <property type="entry name" value="Metal_Hydrolase"/>
</dbReference>
<sequence>MNTNQITASVPTKCDLLVRADVVVTQDTDRRVITSAGVAITDGLIVEVAGYNELEAKFQPTQRLDMAGKMLLPGLVNGHTHLPMTLFRGYADDLPLMEWLEDHIWPVEFQLTDEILSIGADIGCCELIRTGCTAFLNGYFHEYITGDAANAAGLRAVLGEGFFHFPSPHFPTANDCWDTIRTLDARYDKNSRIRTAVTPHAAFTVNPDELQASFQLATDLDIPWQVHLAESPVETAVCLEKHGKRPVELLRSLNLLTPRTTLHHCVDVTDDEITALAENGVNVVHNPASNLKLCSGLSPVQKMVDAGVTVGLGTDGASSNNQLNMFRDMALAALIGKVRHEDASAVNAQTALDMATVNSARCLGWPELGRIEKGCPADMIALDLGSPNLMPMFSPVSHAVYAATGMEVCMTMVAGEILYLYGDFRTIDVQALRDNAFSAVEWVRTKAKK</sequence>
<feature type="binding site" evidence="4">
    <location>
        <position position="79"/>
    </location>
    <ligand>
        <name>Zn(2+)</name>
        <dbReference type="ChEBI" id="CHEBI:29105"/>
    </ligand>
</feature>
<gene>
    <name evidence="4 6" type="primary">mtaD</name>
    <name evidence="6" type="ORF">SYK_06230</name>
</gene>
<dbReference type="RefSeq" id="WP_281762179.1">
    <property type="nucleotide sequence ID" value="NZ_AP026709.1"/>
</dbReference>
<evidence type="ECO:0000256" key="1">
    <source>
        <dbReference type="ARBA" id="ARBA00022723"/>
    </source>
</evidence>
<dbReference type="CDD" id="cd01298">
    <property type="entry name" value="ATZ_TRZ_like"/>
    <property type="match status" value="1"/>
</dbReference>
<name>A0ABM8AY56_9BACT</name>
<comment type="similarity">
    <text evidence="4">Belongs to the metallo-dependent hydrolases superfamily. MTA/SAH deaminase family.</text>
</comment>
<dbReference type="InterPro" id="IPR050287">
    <property type="entry name" value="MTA/SAH_deaminase"/>
</dbReference>
<feature type="binding site" evidence="4">
    <location>
        <position position="81"/>
    </location>
    <ligand>
        <name>Zn(2+)</name>
        <dbReference type="ChEBI" id="CHEBI:29105"/>
    </ligand>
</feature>
<comment type="catalytic activity">
    <reaction evidence="4">
        <text>S-adenosyl-L-homocysteine + H2O + H(+) = S-inosyl-L-homocysteine + NH4(+)</text>
        <dbReference type="Rhea" id="RHEA:20716"/>
        <dbReference type="ChEBI" id="CHEBI:15377"/>
        <dbReference type="ChEBI" id="CHEBI:15378"/>
        <dbReference type="ChEBI" id="CHEBI:28938"/>
        <dbReference type="ChEBI" id="CHEBI:57856"/>
        <dbReference type="ChEBI" id="CHEBI:57985"/>
        <dbReference type="EC" id="3.5.4.28"/>
    </reaction>
</comment>
<evidence type="ECO:0000313" key="7">
    <source>
        <dbReference type="Proteomes" id="UP001317742"/>
    </source>
</evidence>
<keyword evidence="3 4" id="KW-0862">Zinc</keyword>
<proteinExistence type="inferred from homology"/>
<comment type="function">
    <text evidence="4">Catalyzes the deamination of 5-methylthioadenosine and S-adenosyl-L-homocysteine into 5-methylthioinosine and S-inosyl-L-homocysteine, respectively. Is also able to deaminate adenosine.</text>
</comment>
<dbReference type="SUPFAM" id="SSF51556">
    <property type="entry name" value="Metallo-dependent hydrolases"/>
    <property type="match status" value="1"/>
</dbReference>
<evidence type="ECO:0000256" key="3">
    <source>
        <dbReference type="ARBA" id="ARBA00022833"/>
    </source>
</evidence>
<dbReference type="Pfam" id="PF01979">
    <property type="entry name" value="Amidohydro_1"/>
    <property type="match status" value="1"/>
</dbReference>
<feature type="binding site" evidence="4">
    <location>
        <position position="315"/>
    </location>
    <ligand>
        <name>substrate</name>
    </ligand>
</feature>
<dbReference type="PANTHER" id="PTHR43794">
    <property type="entry name" value="AMINOHYDROLASE SSNA-RELATED"/>
    <property type="match status" value="1"/>
</dbReference>
<feature type="binding site" evidence="4">
    <location>
        <position position="230"/>
    </location>
    <ligand>
        <name>substrate</name>
    </ligand>
</feature>
<protein>
    <recommendedName>
        <fullName evidence="4">5-methylthioadenosine/S-adenosylhomocysteine deaminase</fullName>
        <shortName evidence="4">MTA/SAH deaminase</shortName>
        <ecNumber evidence="4">3.5.4.28</ecNumber>
        <ecNumber evidence="4">3.5.4.31</ecNumber>
    </recommendedName>
</protein>
<feature type="binding site" evidence="4">
    <location>
        <position position="108"/>
    </location>
    <ligand>
        <name>substrate</name>
    </ligand>
</feature>
<evidence type="ECO:0000256" key="4">
    <source>
        <dbReference type="HAMAP-Rule" id="MF_01281"/>
    </source>
</evidence>
<dbReference type="Gene3D" id="2.30.40.10">
    <property type="entry name" value="Urease, subunit C, domain 1"/>
    <property type="match status" value="1"/>
</dbReference>
<keyword evidence="1 4" id="KW-0479">Metal-binding</keyword>
<dbReference type="EC" id="3.5.4.31" evidence="4"/>
<dbReference type="PANTHER" id="PTHR43794:SF11">
    <property type="entry name" value="AMIDOHYDROLASE-RELATED DOMAIN-CONTAINING PROTEIN"/>
    <property type="match status" value="1"/>
</dbReference>
<dbReference type="InterPro" id="IPR011059">
    <property type="entry name" value="Metal-dep_hydrolase_composite"/>
</dbReference>
<feature type="binding site" evidence="4">
    <location>
        <position position="315"/>
    </location>
    <ligand>
        <name>Zn(2+)</name>
        <dbReference type="ChEBI" id="CHEBI:29105"/>
    </ligand>
</feature>
<dbReference type="InterPro" id="IPR023512">
    <property type="entry name" value="Deaminase_MtaD/DadD"/>
</dbReference>
<feature type="binding site" evidence="4">
    <location>
        <position position="200"/>
    </location>
    <ligand>
        <name>substrate</name>
    </ligand>
</feature>
<keyword evidence="7" id="KW-1185">Reference proteome</keyword>
<dbReference type="HAMAP" id="MF_01281">
    <property type="entry name" value="MTA_SAH_deamin"/>
    <property type="match status" value="1"/>
</dbReference>